<dbReference type="PATRIC" id="fig|1618577.3.peg.609"/>
<dbReference type="Pfam" id="PF13173">
    <property type="entry name" value="AAA_14"/>
    <property type="match status" value="1"/>
</dbReference>
<organism evidence="2 3">
    <name type="scientific">Candidatus Woesebacteria bacterium GW2011_GWB1_41_10</name>
    <dbReference type="NCBI Taxonomy" id="1618577"/>
    <lineage>
        <taxon>Bacteria</taxon>
        <taxon>Candidatus Woeseibacteriota</taxon>
    </lineage>
</organism>
<dbReference type="SUPFAM" id="SSF52540">
    <property type="entry name" value="P-loop containing nucleoside triphosphate hydrolases"/>
    <property type="match status" value="1"/>
</dbReference>
<dbReference type="InterPro" id="IPR003593">
    <property type="entry name" value="AAA+_ATPase"/>
</dbReference>
<dbReference type="InterPro" id="IPR025420">
    <property type="entry name" value="DUF4143"/>
</dbReference>
<dbReference type="AlphaFoldDB" id="A0A0G0UA51"/>
<sequence>MVLRQLEQTIKASLKPGFVNVIYGPRRVGKTVLLEKVIENYPKEKVLFLNGDTNEAREALSDSSEVNLSRLVENKDVVVVDEAQRVLNIGLSLKILVDKFSNKIFFVSGSSSLSLAKGVKEYKLYPLSTKEFTQGLPNFQKKSILEKQLIYGGYPYLMQLESKEDKKTYLKSIIEDYLFSDIKNLKEILSEEIIKKLATLLAFQVGSLVSLNELSRNLGIDVKTVARYISLLKQSFIIFELGSFSNNPRKELAKSKKYYFWDLGIRNALTDQFLPLDTRTDIGALWENFLVIERVKKNEYAKIQKEYYFWRNYEKAEVDWVETQEAKISAFEFKWKAPKDKTPKAFRDLYKIEAQTISKENYLDFVLK</sequence>
<evidence type="ECO:0000259" key="1">
    <source>
        <dbReference type="SMART" id="SM00382"/>
    </source>
</evidence>
<evidence type="ECO:0000313" key="3">
    <source>
        <dbReference type="Proteomes" id="UP000033858"/>
    </source>
</evidence>
<dbReference type="EMBL" id="LCAE01000049">
    <property type="protein sequence ID" value="KKR84166.1"/>
    <property type="molecule type" value="Genomic_DNA"/>
</dbReference>
<name>A0A0G0UA51_9BACT</name>
<feature type="domain" description="AAA+ ATPase" evidence="1">
    <location>
        <begin position="16"/>
        <end position="199"/>
    </location>
</feature>
<comment type="caution">
    <text evidence="2">The sequence shown here is derived from an EMBL/GenBank/DDBJ whole genome shotgun (WGS) entry which is preliminary data.</text>
</comment>
<evidence type="ECO:0000313" key="2">
    <source>
        <dbReference type="EMBL" id="KKR84166.1"/>
    </source>
</evidence>
<dbReference type="Proteomes" id="UP000033858">
    <property type="component" value="Unassembled WGS sequence"/>
</dbReference>
<proteinExistence type="predicted"/>
<dbReference type="Pfam" id="PF13635">
    <property type="entry name" value="DUF4143"/>
    <property type="match status" value="1"/>
</dbReference>
<dbReference type="InterPro" id="IPR027417">
    <property type="entry name" value="P-loop_NTPase"/>
</dbReference>
<gene>
    <name evidence="2" type="ORF">UU32_C0049G0004</name>
</gene>
<dbReference type="Gene3D" id="3.40.50.300">
    <property type="entry name" value="P-loop containing nucleotide triphosphate hydrolases"/>
    <property type="match status" value="1"/>
</dbReference>
<protein>
    <submittedName>
        <fullName evidence="2">AAA ATPase</fullName>
    </submittedName>
</protein>
<dbReference type="SMART" id="SM00382">
    <property type="entry name" value="AAA"/>
    <property type="match status" value="1"/>
</dbReference>
<accession>A0A0G0UA51</accession>
<dbReference type="PANTHER" id="PTHR43566">
    <property type="entry name" value="CONSERVED PROTEIN"/>
    <property type="match status" value="1"/>
</dbReference>
<dbReference type="InterPro" id="IPR041682">
    <property type="entry name" value="AAA_14"/>
</dbReference>
<dbReference type="PANTHER" id="PTHR43566:SF1">
    <property type="entry name" value="AAA+ ATPASE DOMAIN-CONTAINING PROTEIN"/>
    <property type="match status" value="1"/>
</dbReference>
<reference evidence="2 3" key="1">
    <citation type="journal article" date="2015" name="Nature">
        <title>rRNA introns, odd ribosomes, and small enigmatic genomes across a large radiation of phyla.</title>
        <authorList>
            <person name="Brown C.T."/>
            <person name="Hug L.A."/>
            <person name="Thomas B.C."/>
            <person name="Sharon I."/>
            <person name="Castelle C.J."/>
            <person name="Singh A."/>
            <person name="Wilkins M.J."/>
            <person name="Williams K.H."/>
            <person name="Banfield J.F."/>
        </authorList>
    </citation>
    <scope>NUCLEOTIDE SEQUENCE [LARGE SCALE GENOMIC DNA]</scope>
</reference>